<dbReference type="Gene3D" id="1.10.510.10">
    <property type="entry name" value="Transferase(Phosphotransferase) domain 1"/>
    <property type="match status" value="1"/>
</dbReference>
<evidence type="ECO:0000313" key="2">
    <source>
        <dbReference type="EMBL" id="CAD8659916.1"/>
    </source>
</evidence>
<gene>
    <name evidence="2" type="ORF">POBO1169_LOCUS6116</name>
</gene>
<proteinExistence type="predicted"/>
<reference evidence="2" key="1">
    <citation type="submission" date="2021-01" db="EMBL/GenBank/DDBJ databases">
        <authorList>
            <person name="Corre E."/>
            <person name="Pelletier E."/>
            <person name="Niang G."/>
            <person name="Scheremetjew M."/>
            <person name="Finn R."/>
            <person name="Kale V."/>
            <person name="Holt S."/>
            <person name="Cochrane G."/>
            <person name="Meng A."/>
            <person name="Brown T."/>
            <person name="Cohen L."/>
        </authorList>
    </citation>
    <scope>NUCLEOTIDE SEQUENCE</scope>
    <source>
        <strain evidence="2">CCMP722</strain>
    </source>
</reference>
<dbReference type="GO" id="GO:0004672">
    <property type="term" value="F:protein kinase activity"/>
    <property type="evidence" value="ECO:0007669"/>
    <property type="project" value="InterPro"/>
</dbReference>
<dbReference type="PANTHER" id="PTHR36796:SF1">
    <property type="entry name" value="PROTEIN KINASE SUPERFAMILY PROTEIN"/>
    <property type="match status" value="1"/>
</dbReference>
<name>A0A7S0R007_9CHLO</name>
<dbReference type="EMBL" id="HBFA01011741">
    <property type="protein sequence ID" value="CAD8659916.1"/>
    <property type="molecule type" value="Transcribed_RNA"/>
</dbReference>
<accession>A0A7S0R007</accession>
<dbReference type="SUPFAM" id="SSF56112">
    <property type="entry name" value="Protein kinase-like (PK-like)"/>
    <property type="match status" value="1"/>
</dbReference>
<dbReference type="InterPro" id="IPR000719">
    <property type="entry name" value="Prot_kinase_dom"/>
</dbReference>
<dbReference type="PROSITE" id="PS50011">
    <property type="entry name" value="PROTEIN_KINASE_DOM"/>
    <property type="match status" value="1"/>
</dbReference>
<dbReference type="SMART" id="SM00220">
    <property type="entry name" value="S_TKc"/>
    <property type="match status" value="1"/>
</dbReference>
<dbReference type="InterPro" id="IPR011009">
    <property type="entry name" value="Kinase-like_dom_sf"/>
</dbReference>
<dbReference type="GO" id="GO:0009507">
    <property type="term" value="C:chloroplast"/>
    <property type="evidence" value="ECO:0007669"/>
    <property type="project" value="TreeGrafter"/>
</dbReference>
<dbReference type="GO" id="GO:0005524">
    <property type="term" value="F:ATP binding"/>
    <property type="evidence" value="ECO:0007669"/>
    <property type="project" value="InterPro"/>
</dbReference>
<dbReference type="AlphaFoldDB" id="A0A7S0R007"/>
<organism evidence="2">
    <name type="scientific">Pyramimonas obovata</name>
    <dbReference type="NCBI Taxonomy" id="1411642"/>
    <lineage>
        <taxon>Eukaryota</taxon>
        <taxon>Viridiplantae</taxon>
        <taxon>Chlorophyta</taxon>
        <taxon>Pyramimonadophyceae</taxon>
        <taxon>Pyramimonadales</taxon>
        <taxon>Pyramimonadaceae</taxon>
        <taxon>Pyramimonas</taxon>
        <taxon>Pyramimonas incertae sedis</taxon>
    </lineage>
</organism>
<protein>
    <recommendedName>
        <fullName evidence="1">Protein kinase domain-containing protein</fullName>
    </recommendedName>
</protein>
<sequence>MGLTTVMTAMPTLMSRSAIGKCLDTRSSLTTSKAHSIRQPLVTARHALSPKRIEFLRGSKLTRAREATRLGGRGQGSPPIVAELQALTADMVAVERPLGSVGFLSLKSWPPRGLAGTEGEAQGYDAREVDLLSSQELEEGGVTTRLYTGRITIGPSANARVILKAYPARALGTQAADAMSYNEFTTHAALQPPAVPEEEVSPYLPKLLGGFVSNEGLSKGEQWLVFRNDGTTSAAAYATEAAAASAEGEAVGEGEFWDRMDERRPLARRGTFIKVVLYRVFSALAFMHSRNYLHQSLGAASVFMDSTAERDARTVRVQLRDLAFAVDVSDKALRDLAEARRPSKVQELAADLWQRAASGGVREDRPADWRAFGVADDIYAGGLLMAYLAFVPFCAPGSIDGPALQKLFEGTFRLDIRAARDFCAADERWARAVDFLDADGKAGWDLLQAMMHADWRERPSAEEVLKHPFFTGE</sequence>
<feature type="domain" description="Protein kinase" evidence="1">
    <location>
        <begin position="131"/>
        <end position="470"/>
    </location>
</feature>
<evidence type="ECO:0000259" key="1">
    <source>
        <dbReference type="PROSITE" id="PS50011"/>
    </source>
</evidence>
<dbReference type="PANTHER" id="PTHR36796">
    <property type="entry name" value="PROTEIN KINASE SUPERFAMILY PROTEIN"/>
    <property type="match status" value="1"/>
</dbReference>